<proteinExistence type="predicted"/>
<protein>
    <submittedName>
        <fullName evidence="3">Acyltransferase</fullName>
    </submittedName>
</protein>
<feature type="domain" description="Acyltransferase 3" evidence="2">
    <location>
        <begin position="18"/>
        <end position="364"/>
    </location>
</feature>
<feature type="transmembrane region" description="Helical" evidence="1">
    <location>
        <begin position="321"/>
        <end position="343"/>
    </location>
</feature>
<feature type="transmembrane region" description="Helical" evidence="1">
    <location>
        <begin position="159"/>
        <end position="182"/>
    </location>
</feature>
<organism evidence="3 4">
    <name type="scientific">Hansschlegelia quercus</name>
    <dbReference type="NCBI Taxonomy" id="2528245"/>
    <lineage>
        <taxon>Bacteria</taxon>
        <taxon>Pseudomonadati</taxon>
        <taxon>Pseudomonadota</taxon>
        <taxon>Alphaproteobacteria</taxon>
        <taxon>Hyphomicrobiales</taxon>
        <taxon>Methylopilaceae</taxon>
        <taxon>Hansschlegelia</taxon>
    </lineage>
</organism>
<evidence type="ECO:0000313" key="4">
    <source>
        <dbReference type="Proteomes" id="UP000291613"/>
    </source>
</evidence>
<keyword evidence="3" id="KW-0012">Acyltransferase</keyword>
<reference evidence="3 4" key="1">
    <citation type="submission" date="2019-02" db="EMBL/GenBank/DDBJ databases">
        <title>Hansschlegelia quercus sp. nov., a novel methylotrophic bacterium from buds of oak (Quercus robur L.).</title>
        <authorList>
            <person name="Agafonova N.V."/>
            <person name="Kaparullina E.N."/>
            <person name="Grouzdev D.S."/>
            <person name="Doronina N.V."/>
        </authorList>
    </citation>
    <scope>NUCLEOTIDE SEQUENCE [LARGE SCALE GENOMIC DNA]</scope>
    <source>
        <strain evidence="3 4">Dub</strain>
    </source>
</reference>
<keyword evidence="1" id="KW-0472">Membrane</keyword>
<gene>
    <name evidence="3" type="ORF">EYR15_16300</name>
</gene>
<dbReference type="PANTHER" id="PTHR23028:SF53">
    <property type="entry name" value="ACYL_TRANSF_3 DOMAIN-CONTAINING PROTEIN"/>
    <property type="match status" value="1"/>
</dbReference>
<dbReference type="GO" id="GO:0016020">
    <property type="term" value="C:membrane"/>
    <property type="evidence" value="ECO:0007669"/>
    <property type="project" value="TreeGrafter"/>
</dbReference>
<feature type="transmembrane region" description="Helical" evidence="1">
    <location>
        <begin position="26"/>
        <end position="43"/>
    </location>
</feature>
<feature type="transmembrane region" description="Helical" evidence="1">
    <location>
        <begin position="247"/>
        <end position="266"/>
    </location>
</feature>
<keyword evidence="3" id="KW-0808">Transferase</keyword>
<dbReference type="OrthoDB" id="9796461at2"/>
<keyword evidence="4" id="KW-1185">Reference proteome</keyword>
<keyword evidence="1" id="KW-0812">Transmembrane</keyword>
<evidence type="ECO:0000313" key="3">
    <source>
        <dbReference type="EMBL" id="TBN47301.1"/>
    </source>
</evidence>
<dbReference type="Proteomes" id="UP000291613">
    <property type="component" value="Unassembled WGS sequence"/>
</dbReference>
<dbReference type="InterPro" id="IPR050879">
    <property type="entry name" value="Acyltransferase_3"/>
</dbReference>
<dbReference type="Pfam" id="PF01757">
    <property type="entry name" value="Acyl_transf_3"/>
    <property type="match status" value="1"/>
</dbReference>
<evidence type="ECO:0000256" key="1">
    <source>
        <dbReference type="SAM" id="Phobius"/>
    </source>
</evidence>
<feature type="transmembrane region" description="Helical" evidence="1">
    <location>
        <begin position="189"/>
        <end position="209"/>
    </location>
</feature>
<dbReference type="PANTHER" id="PTHR23028">
    <property type="entry name" value="ACETYLTRANSFERASE"/>
    <property type="match status" value="1"/>
</dbReference>
<accession>A0A4Q9GG02</accession>
<dbReference type="InterPro" id="IPR002656">
    <property type="entry name" value="Acyl_transf_3_dom"/>
</dbReference>
<comment type="caution">
    <text evidence="3">The sequence shown here is derived from an EMBL/GenBank/DDBJ whole genome shotgun (WGS) entry which is preliminary data.</text>
</comment>
<dbReference type="RefSeq" id="WP_131004637.1">
    <property type="nucleotide sequence ID" value="NZ_JBHSZR010000010.1"/>
</dbReference>
<feature type="transmembrane region" description="Helical" evidence="1">
    <location>
        <begin position="278"/>
        <end position="301"/>
    </location>
</feature>
<feature type="transmembrane region" description="Helical" evidence="1">
    <location>
        <begin position="55"/>
        <end position="77"/>
    </location>
</feature>
<dbReference type="GO" id="GO:0009103">
    <property type="term" value="P:lipopolysaccharide biosynthetic process"/>
    <property type="evidence" value="ECO:0007669"/>
    <property type="project" value="TreeGrafter"/>
</dbReference>
<feature type="transmembrane region" description="Helical" evidence="1">
    <location>
        <begin position="349"/>
        <end position="371"/>
    </location>
</feature>
<dbReference type="EMBL" id="SIUB01000011">
    <property type="protein sequence ID" value="TBN47301.1"/>
    <property type="molecule type" value="Genomic_DNA"/>
</dbReference>
<evidence type="ECO:0000259" key="2">
    <source>
        <dbReference type="Pfam" id="PF01757"/>
    </source>
</evidence>
<sequence>MVDTAAARALNDGQERLVALDGLRGLAILLVMVFHLVLQYPFAASAGSLYYQLGGIGWIGVDLFFVLSGFLITGILIDTKESPNFFSAFFVRRALRIFPLYYAALIVIFLIAPRFGVYDTPELRFVLDRQIYFWTYMTNWGFVEARGARFFNVDWLALVHFWSLAVEEQFYVAWPFVVYLFSRRGLVRICVLLVVGALAFRLTIVGLGLPQGAAYTLTPARIDTLAVGALLAIASRTEGVLFHLQKAATWCGAGALIFLIFVFFNHQGVWFADRWMHTIGFSVLAVGWGAMLATCLSGGPYPAVRLVFEARWLRAFGKYSYGLYVLHHLMLPFLPATPFVRLFPEPLGATFYIICSIALFLAAAWLSWVFIENPFLRLKCFFGYQSAPGVQPSGVTA</sequence>
<feature type="transmembrane region" description="Helical" evidence="1">
    <location>
        <begin position="98"/>
        <end position="117"/>
    </location>
</feature>
<dbReference type="AlphaFoldDB" id="A0A4Q9GG02"/>
<dbReference type="GO" id="GO:0016747">
    <property type="term" value="F:acyltransferase activity, transferring groups other than amino-acyl groups"/>
    <property type="evidence" value="ECO:0007669"/>
    <property type="project" value="InterPro"/>
</dbReference>
<feature type="transmembrane region" description="Helical" evidence="1">
    <location>
        <begin position="215"/>
        <end position="235"/>
    </location>
</feature>
<keyword evidence="1" id="KW-1133">Transmembrane helix</keyword>
<name>A0A4Q9GG02_9HYPH</name>